<feature type="transmembrane region" description="Helical" evidence="1">
    <location>
        <begin position="6"/>
        <end position="25"/>
    </location>
</feature>
<accession>A0A6C0CPI2</accession>
<keyword evidence="1" id="KW-1133">Transmembrane helix</keyword>
<reference evidence="2" key="1">
    <citation type="journal article" date="2020" name="Nature">
        <title>Giant virus diversity and host interactions through global metagenomics.</title>
        <authorList>
            <person name="Schulz F."/>
            <person name="Roux S."/>
            <person name="Paez-Espino D."/>
            <person name="Jungbluth S."/>
            <person name="Walsh D.A."/>
            <person name="Denef V.J."/>
            <person name="McMahon K.D."/>
            <person name="Konstantinidis K.T."/>
            <person name="Eloe-Fadrosh E.A."/>
            <person name="Kyrpides N.C."/>
            <person name="Woyke T."/>
        </authorList>
    </citation>
    <scope>NUCLEOTIDE SEQUENCE</scope>
    <source>
        <strain evidence="2">GVMAG-M-3300021375-17</strain>
    </source>
</reference>
<keyword evidence="1" id="KW-0812">Transmembrane</keyword>
<feature type="transmembrane region" description="Helical" evidence="1">
    <location>
        <begin position="37"/>
        <end position="57"/>
    </location>
</feature>
<dbReference type="AlphaFoldDB" id="A0A6C0CPI2"/>
<proteinExistence type="predicted"/>
<sequence length="88" mass="10236">MEKVLLMTIVICVLFGIIKFLEMKYIEKHLKPLKEILRDLVMVFASSFVSIFIFFHYQNSIDDFVSVLTNTSHLKSETTQVFTGVPDF</sequence>
<evidence type="ECO:0000313" key="2">
    <source>
        <dbReference type="EMBL" id="QHT05345.1"/>
    </source>
</evidence>
<organism evidence="2">
    <name type="scientific">viral metagenome</name>
    <dbReference type="NCBI Taxonomy" id="1070528"/>
    <lineage>
        <taxon>unclassified sequences</taxon>
        <taxon>metagenomes</taxon>
        <taxon>organismal metagenomes</taxon>
    </lineage>
</organism>
<dbReference type="EMBL" id="MN739453">
    <property type="protein sequence ID" value="QHT05345.1"/>
    <property type="molecule type" value="Genomic_DNA"/>
</dbReference>
<keyword evidence="1" id="KW-0472">Membrane</keyword>
<name>A0A6C0CPI2_9ZZZZ</name>
<protein>
    <submittedName>
        <fullName evidence="2">Uncharacterized protein</fullName>
    </submittedName>
</protein>
<evidence type="ECO:0000256" key="1">
    <source>
        <dbReference type="SAM" id="Phobius"/>
    </source>
</evidence>